<accession>A0A8H7WJV3</accession>
<feature type="region of interest" description="Disordered" evidence="1">
    <location>
        <begin position="1"/>
        <end position="156"/>
    </location>
</feature>
<dbReference type="OrthoDB" id="5425130at2759"/>
<feature type="compositionally biased region" description="Low complexity" evidence="1">
    <location>
        <begin position="81"/>
        <end position="116"/>
    </location>
</feature>
<feature type="compositionally biased region" description="Polar residues" evidence="1">
    <location>
        <begin position="346"/>
        <end position="360"/>
    </location>
</feature>
<feature type="compositionally biased region" description="Polar residues" evidence="1">
    <location>
        <begin position="143"/>
        <end position="154"/>
    </location>
</feature>
<feature type="compositionally biased region" description="Pro residues" evidence="1">
    <location>
        <begin position="214"/>
        <end position="225"/>
    </location>
</feature>
<sequence>MDSSFPSTPGRGRSRFSKVLPVPPGETPARSENPPAAIPSRSSRTDLPPLPSDAIKPSMAIPRRPVGGGAGGDVKNEKPARAASIASVSSVYSDSPRASRSLSGSSSTKDSLSGVDSPEDGETPSLPPKDKGRQTPDEKSQTHKLSSSSISSFDNALHPIELWRRRSLKSEHSFNGLVLAKSNGSTASPPRRQEPLPADRPPLSRSHTGRKPVPVRPAPPQPDYPPYMGNKVAKLRKKGSREDSSDEGPAPASQQYESIQRLPTPDYLKADKQQPVTPSILSPVSPFTPPDDKPPLVPRKSESRSLVASHGSSDVTVVARDIVAPHTPTPENDPPVNIAHSRDGSDTLTPQPISGKTSPLSLPSPVCHAAYFPTVRSPAPPSTILPCPELDLIHLECYQSHRIMKGSNNMVCPTACMVCQRQDTEKRWRCAWCCLSACASCMRVLDSVPGKDLRLALERIGN</sequence>
<name>A0A8H7WJV3_9HELO</name>
<feature type="compositionally biased region" description="Basic and acidic residues" evidence="1">
    <location>
        <begin position="128"/>
        <end position="141"/>
    </location>
</feature>
<feature type="compositionally biased region" description="Basic and acidic residues" evidence="1">
    <location>
        <begin position="290"/>
        <end position="303"/>
    </location>
</feature>
<keyword evidence="3" id="KW-1185">Reference proteome</keyword>
<organism evidence="2 3">
    <name type="scientific">Cadophora malorum</name>
    <dbReference type="NCBI Taxonomy" id="108018"/>
    <lineage>
        <taxon>Eukaryota</taxon>
        <taxon>Fungi</taxon>
        <taxon>Dikarya</taxon>
        <taxon>Ascomycota</taxon>
        <taxon>Pezizomycotina</taxon>
        <taxon>Leotiomycetes</taxon>
        <taxon>Helotiales</taxon>
        <taxon>Ploettnerulaceae</taxon>
        <taxon>Cadophora</taxon>
    </lineage>
</organism>
<comment type="caution">
    <text evidence="2">The sequence shown here is derived from an EMBL/GenBank/DDBJ whole genome shotgun (WGS) entry which is preliminary data.</text>
</comment>
<dbReference type="Proteomes" id="UP000664132">
    <property type="component" value="Unassembled WGS sequence"/>
</dbReference>
<protein>
    <submittedName>
        <fullName evidence="2">Uncharacterized protein</fullName>
    </submittedName>
</protein>
<evidence type="ECO:0000256" key="1">
    <source>
        <dbReference type="SAM" id="MobiDB-lite"/>
    </source>
</evidence>
<evidence type="ECO:0000313" key="2">
    <source>
        <dbReference type="EMBL" id="KAG4426251.1"/>
    </source>
</evidence>
<reference evidence="2" key="1">
    <citation type="submission" date="2021-02" db="EMBL/GenBank/DDBJ databases">
        <title>Genome sequence Cadophora malorum strain M34.</title>
        <authorList>
            <person name="Stefanovic E."/>
            <person name="Vu D."/>
            <person name="Scully C."/>
            <person name="Dijksterhuis J."/>
            <person name="Roader J."/>
            <person name="Houbraken J."/>
        </authorList>
    </citation>
    <scope>NUCLEOTIDE SEQUENCE</scope>
    <source>
        <strain evidence="2">M34</strain>
    </source>
</reference>
<feature type="compositionally biased region" description="Polar residues" evidence="1">
    <location>
        <begin position="304"/>
        <end position="313"/>
    </location>
</feature>
<evidence type="ECO:0000313" key="3">
    <source>
        <dbReference type="Proteomes" id="UP000664132"/>
    </source>
</evidence>
<feature type="region of interest" description="Disordered" evidence="1">
    <location>
        <begin position="179"/>
        <end position="313"/>
    </location>
</feature>
<gene>
    <name evidence="2" type="ORF">IFR04_000717</name>
</gene>
<dbReference type="AlphaFoldDB" id="A0A8H7WJV3"/>
<dbReference type="EMBL" id="JAFJYH010000004">
    <property type="protein sequence ID" value="KAG4426251.1"/>
    <property type="molecule type" value="Genomic_DNA"/>
</dbReference>
<feature type="region of interest" description="Disordered" evidence="1">
    <location>
        <begin position="325"/>
        <end position="360"/>
    </location>
</feature>
<proteinExistence type="predicted"/>